<organism evidence="2 3">
    <name type="scientific">Mycena albidolilacea</name>
    <dbReference type="NCBI Taxonomy" id="1033008"/>
    <lineage>
        <taxon>Eukaryota</taxon>
        <taxon>Fungi</taxon>
        <taxon>Dikarya</taxon>
        <taxon>Basidiomycota</taxon>
        <taxon>Agaricomycotina</taxon>
        <taxon>Agaricomycetes</taxon>
        <taxon>Agaricomycetidae</taxon>
        <taxon>Agaricales</taxon>
        <taxon>Marasmiineae</taxon>
        <taxon>Mycenaceae</taxon>
        <taxon>Mycena</taxon>
    </lineage>
</organism>
<feature type="compositionally biased region" description="Pro residues" evidence="1">
    <location>
        <begin position="296"/>
        <end position="316"/>
    </location>
</feature>
<dbReference type="EMBL" id="JARIHO010000036">
    <property type="protein sequence ID" value="KAJ7330830.1"/>
    <property type="molecule type" value="Genomic_DNA"/>
</dbReference>
<proteinExistence type="predicted"/>
<dbReference type="AlphaFoldDB" id="A0AAD6ZN40"/>
<feature type="compositionally biased region" description="Low complexity" evidence="1">
    <location>
        <begin position="282"/>
        <end position="295"/>
    </location>
</feature>
<evidence type="ECO:0000313" key="3">
    <source>
        <dbReference type="Proteomes" id="UP001218218"/>
    </source>
</evidence>
<feature type="region of interest" description="Disordered" evidence="1">
    <location>
        <begin position="282"/>
        <end position="374"/>
    </location>
</feature>
<feature type="region of interest" description="Disordered" evidence="1">
    <location>
        <begin position="80"/>
        <end position="104"/>
    </location>
</feature>
<comment type="caution">
    <text evidence="2">The sequence shown here is derived from an EMBL/GenBank/DDBJ whole genome shotgun (WGS) entry which is preliminary data.</text>
</comment>
<feature type="compositionally biased region" description="Low complexity" evidence="1">
    <location>
        <begin position="16"/>
        <end position="33"/>
    </location>
</feature>
<feature type="region of interest" description="Disordered" evidence="1">
    <location>
        <begin position="141"/>
        <end position="191"/>
    </location>
</feature>
<feature type="compositionally biased region" description="Basic and acidic residues" evidence="1">
    <location>
        <begin position="326"/>
        <end position="369"/>
    </location>
</feature>
<evidence type="ECO:0000313" key="2">
    <source>
        <dbReference type="EMBL" id="KAJ7330830.1"/>
    </source>
</evidence>
<evidence type="ECO:0000256" key="1">
    <source>
        <dbReference type="SAM" id="MobiDB-lite"/>
    </source>
</evidence>
<gene>
    <name evidence="2" type="ORF">DFH08DRAFT_814921</name>
</gene>
<feature type="compositionally biased region" description="Basic and acidic residues" evidence="1">
    <location>
        <begin position="149"/>
        <end position="163"/>
    </location>
</feature>
<keyword evidence="3" id="KW-1185">Reference proteome</keyword>
<sequence>MPPPKYMAAVTADVYAPRPTATTPSASAQSQQRTPRRPPPVSSRRRHALRLPQSVVRYLSAGGGAVNPLSTAGGDSEGAGYFFSSSSPSASTGPSDSDSRHSPPWMRHRADDVWETFTFSFPLEDTRRGVAVQEGLHVGAGAVAGGVEEGDRERESEREERQRQNNPVARHHHLDDTRTSRLGRLPPPLRPLKITNATPTLTDVRSLSVRTNAEVSRPLILCAPLARVKQTRVLLVRGARERGAALAETGVRSVSADAHSLGDGREQATSVTFTSLPILTAAASSSTSRPTTSSPTPTPAPSIAPAPPPSSFPPGDGPAFAHRAPRVRDGERACDGGGDARDVGGGRGVEDEGDRGTGHDAHCRERGTDEDASSPLLAQAQAAPASTDPRRTALLAVEDEGDYGMGEDAYCWKLGEPRDASFPGSAQAQVGLERGWSGRRDRRWEWEQWKARIGAGTESSLEQPDTQILGLLEALAPQRPPPSPPQPCKRGLCPVAWMSVGRSTRAPEDGDKCSFKLETERKEISCSAVRPYLTFCSLALLD</sequence>
<feature type="compositionally biased region" description="Low complexity" evidence="1">
    <location>
        <begin position="80"/>
        <end position="96"/>
    </location>
</feature>
<feature type="region of interest" description="Disordered" evidence="1">
    <location>
        <begin position="1"/>
        <end position="50"/>
    </location>
</feature>
<accession>A0AAD6ZN40</accession>
<reference evidence="2" key="1">
    <citation type="submission" date="2023-03" db="EMBL/GenBank/DDBJ databases">
        <title>Massive genome expansion in bonnet fungi (Mycena s.s.) driven by repeated elements and novel gene families across ecological guilds.</title>
        <authorList>
            <consortium name="Lawrence Berkeley National Laboratory"/>
            <person name="Harder C.B."/>
            <person name="Miyauchi S."/>
            <person name="Viragh M."/>
            <person name="Kuo A."/>
            <person name="Thoen E."/>
            <person name="Andreopoulos B."/>
            <person name="Lu D."/>
            <person name="Skrede I."/>
            <person name="Drula E."/>
            <person name="Henrissat B."/>
            <person name="Morin E."/>
            <person name="Kohler A."/>
            <person name="Barry K."/>
            <person name="LaButti K."/>
            <person name="Morin E."/>
            <person name="Salamov A."/>
            <person name="Lipzen A."/>
            <person name="Mereny Z."/>
            <person name="Hegedus B."/>
            <person name="Baldrian P."/>
            <person name="Stursova M."/>
            <person name="Weitz H."/>
            <person name="Taylor A."/>
            <person name="Grigoriev I.V."/>
            <person name="Nagy L.G."/>
            <person name="Martin F."/>
            <person name="Kauserud H."/>
        </authorList>
    </citation>
    <scope>NUCLEOTIDE SEQUENCE</scope>
    <source>
        <strain evidence="2">CBHHK002</strain>
    </source>
</reference>
<dbReference type="Proteomes" id="UP001218218">
    <property type="component" value="Unassembled WGS sequence"/>
</dbReference>
<name>A0AAD6ZN40_9AGAR</name>
<protein>
    <submittedName>
        <fullName evidence="2">Uncharacterized protein</fullName>
    </submittedName>
</protein>